<dbReference type="RefSeq" id="WP_134105467.1">
    <property type="nucleotide sequence ID" value="NZ_SODP01000002.1"/>
</dbReference>
<accession>A0A4R8C3Z2</accession>
<keyword evidence="2" id="KW-1185">Reference proteome</keyword>
<reference evidence="1 2" key="1">
    <citation type="submission" date="2019-03" db="EMBL/GenBank/DDBJ databases">
        <title>Genomic Encyclopedia of Type Strains, Phase III (KMG-III): the genomes of soil and plant-associated and newly described type strains.</title>
        <authorList>
            <person name="Whitman W."/>
        </authorList>
    </citation>
    <scope>NUCLEOTIDE SEQUENCE [LARGE SCALE GENOMIC DNA]</scope>
    <source>
        <strain evidence="1 2">VKM Ac-2573</strain>
    </source>
</reference>
<dbReference type="EMBL" id="SODP01000002">
    <property type="protein sequence ID" value="TDW70254.1"/>
    <property type="molecule type" value="Genomic_DNA"/>
</dbReference>
<organism evidence="1 2">
    <name type="scientific">Kribbella pratensis</name>
    <dbReference type="NCBI Taxonomy" id="2512112"/>
    <lineage>
        <taxon>Bacteria</taxon>
        <taxon>Bacillati</taxon>
        <taxon>Actinomycetota</taxon>
        <taxon>Actinomycetes</taxon>
        <taxon>Propionibacteriales</taxon>
        <taxon>Kribbellaceae</taxon>
        <taxon>Kribbella</taxon>
    </lineage>
</organism>
<dbReference type="AlphaFoldDB" id="A0A4R8C3Z2"/>
<proteinExistence type="predicted"/>
<gene>
    <name evidence="1" type="ORF">EV653_4290</name>
</gene>
<protein>
    <submittedName>
        <fullName evidence="1">Uncharacterized protein</fullName>
    </submittedName>
</protein>
<evidence type="ECO:0000313" key="1">
    <source>
        <dbReference type="EMBL" id="TDW70254.1"/>
    </source>
</evidence>
<dbReference type="Proteomes" id="UP000295146">
    <property type="component" value="Unassembled WGS sequence"/>
</dbReference>
<evidence type="ECO:0000313" key="2">
    <source>
        <dbReference type="Proteomes" id="UP000295146"/>
    </source>
</evidence>
<comment type="caution">
    <text evidence="1">The sequence shown here is derived from an EMBL/GenBank/DDBJ whole genome shotgun (WGS) entry which is preliminary data.</text>
</comment>
<dbReference type="OrthoDB" id="3815892at2"/>
<sequence length="244" mass="26850">MNLPLPEEALALWSDFPVDRQPRPIVLMSFSLGPGGYPMLEDRTDVLRHAAVVSDVDMPPWLLEALQPDPKPHWQVDPVRVRSVRRVTPEFRTDRGHRPLPAYRVEFAGLQYRPGHAPNPKAEGIGYPPMHVLDPAVELWWPPGLESSYRGGLRGLPPAVLMDGGRTVRWVVHGAPPAYTDVWVGAVLESRTAVVLVLDGATRPGVEVIPLVAVGRVVTAKLKEPLADRVLVQSDGIPIEVISI</sequence>
<name>A0A4R8C3Z2_9ACTN</name>